<reference evidence="2 3" key="1">
    <citation type="submission" date="2015-08" db="EMBL/GenBank/DDBJ databases">
        <title>Next Generation Sequencing and Analysis of the Genome of Puccinia sorghi L Schw, the Causal Agent of Maize Common Rust.</title>
        <authorList>
            <person name="Rochi L."/>
            <person name="Burguener G."/>
            <person name="Darino M."/>
            <person name="Turjanski A."/>
            <person name="Kreff E."/>
            <person name="Dieguez M.J."/>
            <person name="Sacco F."/>
        </authorList>
    </citation>
    <scope>NUCLEOTIDE SEQUENCE [LARGE SCALE GENOMIC DNA]</scope>
    <source>
        <strain evidence="2 3">RO10H11247</strain>
    </source>
</reference>
<sequence>MNFTIRLIVKLDINTSYNQLHPELIVKLDINTSYNQLHPEYNLTWGYGIRCNIKYESHRCAYNTREILNSMLCEEFVKLQDQITRQSHKQYSNWMQIKHLRIDLKKWRMMDIGAFVLANHYQTIKDLKKKEETGSREDSFHLMYHKMTTQLEEYQEEALECEALKNLNKQEAQIKKSQDDIEESEKNQRVKCLCQKNDCLAKPAAKDQKSLLIWWKVLVVEV</sequence>
<dbReference type="AlphaFoldDB" id="A0A0L6U6D4"/>
<dbReference type="EMBL" id="LAVV01015181">
    <property type="protein sequence ID" value="KNZ44088.1"/>
    <property type="molecule type" value="Genomic_DNA"/>
</dbReference>
<keyword evidence="3" id="KW-1185">Reference proteome</keyword>
<comment type="caution">
    <text evidence="2">The sequence shown here is derived from an EMBL/GenBank/DDBJ whole genome shotgun (WGS) entry which is preliminary data.</text>
</comment>
<name>A0A0L6U6D4_9BASI</name>
<evidence type="ECO:0000256" key="1">
    <source>
        <dbReference type="SAM" id="Coils"/>
    </source>
</evidence>
<proteinExistence type="predicted"/>
<evidence type="ECO:0000313" key="3">
    <source>
        <dbReference type="Proteomes" id="UP000037035"/>
    </source>
</evidence>
<accession>A0A0L6U6D4</accession>
<feature type="coiled-coil region" evidence="1">
    <location>
        <begin position="144"/>
        <end position="187"/>
    </location>
</feature>
<dbReference type="Proteomes" id="UP000037035">
    <property type="component" value="Unassembled WGS sequence"/>
</dbReference>
<protein>
    <submittedName>
        <fullName evidence="2">Uncharacterized protein</fullName>
    </submittedName>
</protein>
<dbReference type="VEuPathDB" id="FungiDB:VP01_951g8"/>
<keyword evidence="1" id="KW-0175">Coiled coil</keyword>
<evidence type="ECO:0000313" key="2">
    <source>
        <dbReference type="EMBL" id="KNZ44088.1"/>
    </source>
</evidence>
<organism evidence="2 3">
    <name type="scientific">Puccinia sorghi</name>
    <dbReference type="NCBI Taxonomy" id="27349"/>
    <lineage>
        <taxon>Eukaryota</taxon>
        <taxon>Fungi</taxon>
        <taxon>Dikarya</taxon>
        <taxon>Basidiomycota</taxon>
        <taxon>Pucciniomycotina</taxon>
        <taxon>Pucciniomycetes</taxon>
        <taxon>Pucciniales</taxon>
        <taxon>Pucciniaceae</taxon>
        <taxon>Puccinia</taxon>
    </lineage>
</organism>
<gene>
    <name evidence="2" type="ORF">VP01_951g8</name>
</gene>